<sequence length="179" mass="20887">MLNELVNTIIEINIRDVINFDLPINELFGLKIRNNNESYEFIIKLSQNKDNLIFFCDENIPFQIISSKPTLSFLNQEQEIKYLTEKLFYKEKKIKEIQSRHDSKINNLNEMIISKDSALISLTNKIEELIKVNNSEELQHQIEQLTTQNVSLNEVVASKDDEAKVLNDRIEELTSKNVS</sequence>
<proteinExistence type="predicted"/>
<dbReference type="EMBL" id="FMXB01000013">
    <property type="protein sequence ID" value="SDA61890.1"/>
    <property type="molecule type" value="Genomic_DNA"/>
</dbReference>
<dbReference type="RefSeq" id="WP_223166047.1">
    <property type="nucleotide sequence ID" value="NZ_FMXB01000013.1"/>
</dbReference>
<keyword evidence="3" id="KW-1185">Reference proteome</keyword>
<accession>A0A1G5WVB8</accession>
<feature type="coiled-coil region" evidence="1">
    <location>
        <begin position="119"/>
        <end position="176"/>
    </location>
</feature>
<dbReference type="AlphaFoldDB" id="A0A1G5WVB8"/>
<organism evidence="2 3">
    <name type="scientific">Methanobrevibacter millerae</name>
    <dbReference type="NCBI Taxonomy" id="230361"/>
    <lineage>
        <taxon>Archaea</taxon>
        <taxon>Methanobacteriati</taxon>
        <taxon>Methanobacteriota</taxon>
        <taxon>Methanomada group</taxon>
        <taxon>Methanobacteria</taxon>
        <taxon>Methanobacteriales</taxon>
        <taxon>Methanobacteriaceae</taxon>
        <taxon>Methanobrevibacter</taxon>
    </lineage>
</organism>
<gene>
    <name evidence="2" type="ORF">SAMN02910315_01726</name>
</gene>
<reference evidence="2 3" key="1">
    <citation type="submission" date="2016-10" db="EMBL/GenBank/DDBJ databases">
        <authorList>
            <person name="Varghese N."/>
            <person name="Submissions S."/>
        </authorList>
    </citation>
    <scope>NUCLEOTIDE SEQUENCE [LARGE SCALE GENOMIC DNA]</scope>
    <source>
        <strain evidence="2 3">DSM 16643</strain>
    </source>
</reference>
<keyword evidence="1" id="KW-0175">Coiled coil</keyword>
<protein>
    <submittedName>
        <fullName evidence="2">Uncharacterized protein</fullName>
    </submittedName>
</protein>
<feature type="non-terminal residue" evidence="2">
    <location>
        <position position="179"/>
    </location>
</feature>
<evidence type="ECO:0000313" key="2">
    <source>
        <dbReference type="EMBL" id="SDA61890.1"/>
    </source>
</evidence>
<evidence type="ECO:0000313" key="3">
    <source>
        <dbReference type="Proteomes" id="UP000323439"/>
    </source>
</evidence>
<name>A0A1G5WVB8_9EURY</name>
<evidence type="ECO:0000256" key="1">
    <source>
        <dbReference type="SAM" id="Coils"/>
    </source>
</evidence>
<dbReference type="Proteomes" id="UP000323439">
    <property type="component" value="Unassembled WGS sequence"/>
</dbReference>